<sequence>MLRAIGKVRITKIQGHVTRPATGLVLDDFGPLRLGGLQRGSTRDLTVSEPHNGSSAPARYYYYEVQHQIRSEEQADCNAAHNLCGRLSLGPVYESFQRGQQ</sequence>
<protein>
    <submittedName>
        <fullName evidence="1">Uncharacterized protein</fullName>
    </submittedName>
</protein>
<evidence type="ECO:0000313" key="2">
    <source>
        <dbReference type="Proteomes" id="UP000557566"/>
    </source>
</evidence>
<organism evidence="1 2">
    <name type="scientific">Ophiocordyceps sinensis</name>
    <dbReference type="NCBI Taxonomy" id="72228"/>
    <lineage>
        <taxon>Eukaryota</taxon>
        <taxon>Fungi</taxon>
        <taxon>Dikarya</taxon>
        <taxon>Ascomycota</taxon>
        <taxon>Pezizomycotina</taxon>
        <taxon>Sordariomycetes</taxon>
        <taxon>Hypocreomycetidae</taxon>
        <taxon>Hypocreales</taxon>
        <taxon>Ophiocordycipitaceae</taxon>
        <taxon>Ophiocordyceps</taxon>
    </lineage>
</organism>
<dbReference type="EMBL" id="JAAVMX010000005">
    <property type="protein sequence ID" value="KAF4509244.1"/>
    <property type="molecule type" value="Genomic_DNA"/>
</dbReference>
<dbReference type="Proteomes" id="UP000557566">
    <property type="component" value="Unassembled WGS sequence"/>
</dbReference>
<accession>A0A8H4PRS4</accession>
<evidence type="ECO:0000313" key="1">
    <source>
        <dbReference type="EMBL" id="KAF4509244.1"/>
    </source>
</evidence>
<dbReference type="AlphaFoldDB" id="A0A8H4PRS4"/>
<keyword evidence="2" id="KW-1185">Reference proteome</keyword>
<proteinExistence type="predicted"/>
<comment type="caution">
    <text evidence="1">The sequence shown here is derived from an EMBL/GenBank/DDBJ whole genome shotgun (WGS) entry which is preliminary data.</text>
</comment>
<reference evidence="1 2" key="1">
    <citation type="journal article" date="2020" name="Genome Biol. Evol.">
        <title>A new high-quality draft genome assembly of the Chinese cordyceps Ophiocordyceps sinensis.</title>
        <authorList>
            <person name="Shu R."/>
            <person name="Zhang J."/>
            <person name="Meng Q."/>
            <person name="Zhang H."/>
            <person name="Zhou G."/>
            <person name="Li M."/>
            <person name="Wu P."/>
            <person name="Zhao Y."/>
            <person name="Chen C."/>
            <person name="Qin Q."/>
        </authorList>
    </citation>
    <scope>NUCLEOTIDE SEQUENCE [LARGE SCALE GENOMIC DNA]</scope>
    <source>
        <strain evidence="1 2">IOZ07</strain>
    </source>
</reference>
<gene>
    <name evidence="1" type="ORF">G6O67_005521</name>
</gene>
<name>A0A8H4PRS4_9HYPO</name>